<sequence>MHSPDPIKDFPVWIFGPLNPDNFFPFQHRVEGHVSTQEGAVKRLKINGYRKTEKDTKYQQSFIL</sequence>
<protein>
    <submittedName>
        <fullName evidence="1">Uncharacterized protein</fullName>
    </submittedName>
</protein>
<keyword evidence="2" id="KW-1185">Reference proteome</keyword>
<name>A0A3S2WNW2_9PROT</name>
<dbReference type="AlphaFoldDB" id="A0A3S2WNW2"/>
<dbReference type="RefSeq" id="WP_127767671.1">
    <property type="nucleotide sequence ID" value="NZ_SADE01000004.1"/>
</dbReference>
<proteinExistence type="predicted"/>
<evidence type="ECO:0000313" key="1">
    <source>
        <dbReference type="EMBL" id="RVU33641.1"/>
    </source>
</evidence>
<accession>A0A3S2WNW2</accession>
<gene>
    <name evidence="1" type="ORF">EOI86_21015</name>
</gene>
<dbReference type="EMBL" id="SADE01000004">
    <property type="protein sequence ID" value="RVU33641.1"/>
    <property type="molecule type" value="Genomic_DNA"/>
</dbReference>
<comment type="caution">
    <text evidence="1">The sequence shown here is derived from an EMBL/GenBank/DDBJ whole genome shotgun (WGS) entry which is preliminary data.</text>
</comment>
<organism evidence="1 2">
    <name type="scientific">Hwanghaeella grinnelliae</name>
    <dbReference type="NCBI Taxonomy" id="2500179"/>
    <lineage>
        <taxon>Bacteria</taxon>
        <taxon>Pseudomonadati</taxon>
        <taxon>Pseudomonadota</taxon>
        <taxon>Alphaproteobacteria</taxon>
        <taxon>Rhodospirillales</taxon>
        <taxon>Rhodospirillaceae</taxon>
        <taxon>Hwanghaeella</taxon>
    </lineage>
</organism>
<evidence type="ECO:0000313" key="2">
    <source>
        <dbReference type="Proteomes" id="UP000287447"/>
    </source>
</evidence>
<reference evidence="2" key="1">
    <citation type="submission" date="2019-01" db="EMBL/GenBank/DDBJ databases">
        <title>Gri0909 isolated from a small marine red alga.</title>
        <authorList>
            <person name="Kim J."/>
            <person name="Jeong S.E."/>
            <person name="Jeon C.O."/>
        </authorList>
    </citation>
    <scope>NUCLEOTIDE SEQUENCE [LARGE SCALE GENOMIC DNA]</scope>
    <source>
        <strain evidence="2">Gri0909</strain>
    </source>
</reference>
<dbReference type="Proteomes" id="UP000287447">
    <property type="component" value="Unassembled WGS sequence"/>
</dbReference>